<reference evidence="2 3" key="1">
    <citation type="journal article" date="2023" name="Life. Sci Alliance">
        <title>Evolutionary insights into 3D genome organization and epigenetic landscape of Vigna mungo.</title>
        <authorList>
            <person name="Junaid A."/>
            <person name="Singh B."/>
            <person name="Bhatia S."/>
        </authorList>
    </citation>
    <scope>NUCLEOTIDE SEQUENCE [LARGE SCALE GENOMIC DNA]</scope>
    <source>
        <strain evidence="2">Urdbean</strain>
    </source>
</reference>
<proteinExistence type="predicted"/>
<dbReference type="Proteomes" id="UP001374535">
    <property type="component" value="Chromosome 2"/>
</dbReference>
<accession>A0AAQ3S5L5</accession>
<keyword evidence="3" id="KW-1185">Reference proteome</keyword>
<dbReference type="EMBL" id="CP144699">
    <property type="protein sequence ID" value="WVZ18212.1"/>
    <property type="molecule type" value="Genomic_DNA"/>
</dbReference>
<keyword evidence="1" id="KW-1133">Transmembrane helix</keyword>
<dbReference type="AlphaFoldDB" id="A0AAQ3S5L5"/>
<evidence type="ECO:0008006" key="4">
    <source>
        <dbReference type="Google" id="ProtNLM"/>
    </source>
</evidence>
<keyword evidence="1" id="KW-0472">Membrane</keyword>
<protein>
    <recommendedName>
        <fullName evidence="4">Transmembrane protein</fullName>
    </recommendedName>
</protein>
<name>A0AAQ3S5L5_VIGMU</name>
<sequence>MHLTAEAVTACPQMSPSTPINNRICPRVREKNRCSSVTSFHHRGRNRPPSTKLAPAVFVGIHFITGVFSAAFLPLHSRVYPFSLKGQIFPAIFTVDVEDEKRFFF</sequence>
<evidence type="ECO:0000313" key="3">
    <source>
        <dbReference type="Proteomes" id="UP001374535"/>
    </source>
</evidence>
<evidence type="ECO:0000313" key="2">
    <source>
        <dbReference type="EMBL" id="WVZ18212.1"/>
    </source>
</evidence>
<gene>
    <name evidence="2" type="ORF">V8G54_005534</name>
</gene>
<feature type="transmembrane region" description="Helical" evidence="1">
    <location>
        <begin position="53"/>
        <end position="75"/>
    </location>
</feature>
<keyword evidence="1" id="KW-0812">Transmembrane</keyword>
<evidence type="ECO:0000256" key="1">
    <source>
        <dbReference type="SAM" id="Phobius"/>
    </source>
</evidence>
<organism evidence="2 3">
    <name type="scientific">Vigna mungo</name>
    <name type="common">Black gram</name>
    <name type="synonym">Phaseolus mungo</name>
    <dbReference type="NCBI Taxonomy" id="3915"/>
    <lineage>
        <taxon>Eukaryota</taxon>
        <taxon>Viridiplantae</taxon>
        <taxon>Streptophyta</taxon>
        <taxon>Embryophyta</taxon>
        <taxon>Tracheophyta</taxon>
        <taxon>Spermatophyta</taxon>
        <taxon>Magnoliopsida</taxon>
        <taxon>eudicotyledons</taxon>
        <taxon>Gunneridae</taxon>
        <taxon>Pentapetalae</taxon>
        <taxon>rosids</taxon>
        <taxon>fabids</taxon>
        <taxon>Fabales</taxon>
        <taxon>Fabaceae</taxon>
        <taxon>Papilionoideae</taxon>
        <taxon>50 kb inversion clade</taxon>
        <taxon>NPAAA clade</taxon>
        <taxon>indigoferoid/millettioid clade</taxon>
        <taxon>Phaseoleae</taxon>
        <taxon>Vigna</taxon>
    </lineage>
</organism>